<sequence length="674" mass="76919">MIEFYGVQLDRPQEEEDDEEDGTSEYNGIGGYEGADSHSTHCLVWACTLCKRRSNHLKVDRRHAATLRERKRLRKVNEAFEILRRQTSGSCGVSAQQRLPKVEILRNAIYYIECLESMLNSGTEDCLQNGRHYHQQKNSLEEGQNPHRELESHNNYFNPSYRNVYDNKFSDHHEINGTSSLKRLNSINPRSIAVFLEGFSRKIVRILENKLKECCPHISNYSRKGNVLGRSRGAPSFESLSKQHQNLSGAKNDTKRKKRSSSSSNNCPVSSETNIESHIVHEIHSESSCEESSSQNNIESSDLLLNTTISQVRNKSSKEYVPKNREWSLCSPYDIVQKFVRDYQRKASPTPEVRKGDIQPEIPRREEGSTCGLASISREISEIPTNIRSQSQTFEQASWLDELKDLKYCYVKDSSGKGQETNNQDHAEMDIDDGVYYLIKCRKVDIEGSLLKYRITKEIPNGLVLAFLHEADASDLSPIASSTDLLVVPSPIKSPVIIESKKKDISTKTKKKQNQVSLNVDNSNDDSDSILNEQVMDPQKDFRYWLKSDTSSSNNTNTDTHMDLDHENIHSDCVLSPNHYEIVLLVDTAEVQSSKPGGKSTRREITCDELSSNGVKFEKRNINVGDFLWIAKEKVEVNSHSFRQREPKELVLPYIVERKRMDDLQKSIMDQTIC</sequence>
<dbReference type="PANTHER" id="PTHR11534">
    <property type="entry name" value="MYOGENIC FACTOR"/>
    <property type="match status" value="1"/>
</dbReference>
<dbReference type="GO" id="GO:0000978">
    <property type="term" value="F:RNA polymerase II cis-regulatory region sequence-specific DNA binding"/>
    <property type="evidence" value="ECO:0007669"/>
    <property type="project" value="TreeGrafter"/>
</dbReference>
<dbReference type="Gene3D" id="3.40.50.10130">
    <property type="match status" value="1"/>
</dbReference>
<dbReference type="InterPro" id="IPR036638">
    <property type="entry name" value="HLH_DNA-bd_sf"/>
</dbReference>
<dbReference type="GO" id="GO:0045663">
    <property type="term" value="P:positive regulation of myoblast differentiation"/>
    <property type="evidence" value="ECO:0007669"/>
    <property type="project" value="TreeGrafter"/>
</dbReference>
<dbReference type="AlphaFoldDB" id="A0A7R8D4X5"/>
<dbReference type="SUPFAM" id="SSF47459">
    <property type="entry name" value="HLH, helix-loop-helix DNA-binding domain"/>
    <property type="match status" value="1"/>
</dbReference>
<dbReference type="InterPro" id="IPR006166">
    <property type="entry name" value="ERCC4_domain"/>
</dbReference>
<feature type="region of interest" description="Disordered" evidence="5">
    <location>
        <begin position="135"/>
        <end position="156"/>
    </location>
</feature>
<dbReference type="Proteomes" id="UP000675881">
    <property type="component" value="Chromosome 6"/>
</dbReference>
<protein>
    <submittedName>
        <fullName evidence="6">MYF5</fullName>
    </submittedName>
</protein>
<dbReference type="CDD" id="cd20074">
    <property type="entry name" value="XPF_nuclease_Mus81"/>
    <property type="match status" value="1"/>
</dbReference>
<keyword evidence="2" id="KW-0238">DNA-binding</keyword>
<evidence type="ECO:0000256" key="2">
    <source>
        <dbReference type="ARBA" id="ARBA00023125"/>
    </source>
</evidence>
<dbReference type="GO" id="GO:0005634">
    <property type="term" value="C:nucleus"/>
    <property type="evidence" value="ECO:0007669"/>
    <property type="project" value="UniProtKB-SubCell"/>
</dbReference>
<organism evidence="6 7">
    <name type="scientific">Lepeophtheirus salmonis</name>
    <name type="common">Salmon louse</name>
    <name type="synonym">Caligus salmonis</name>
    <dbReference type="NCBI Taxonomy" id="72036"/>
    <lineage>
        <taxon>Eukaryota</taxon>
        <taxon>Metazoa</taxon>
        <taxon>Ecdysozoa</taxon>
        <taxon>Arthropoda</taxon>
        <taxon>Crustacea</taxon>
        <taxon>Multicrustacea</taxon>
        <taxon>Hexanauplia</taxon>
        <taxon>Copepoda</taxon>
        <taxon>Siphonostomatoida</taxon>
        <taxon>Caligidae</taxon>
        <taxon>Lepeophtheirus</taxon>
    </lineage>
</organism>
<dbReference type="FunFam" id="4.10.280.10:FF:000005">
    <property type="entry name" value="Myogenic factor"/>
    <property type="match status" value="1"/>
</dbReference>
<dbReference type="Pfam" id="PF00010">
    <property type="entry name" value="HLH"/>
    <property type="match status" value="1"/>
</dbReference>
<evidence type="ECO:0000256" key="3">
    <source>
        <dbReference type="ARBA" id="ARBA00023159"/>
    </source>
</evidence>
<gene>
    <name evidence="6" type="ORF">LSAA_12437</name>
</gene>
<feature type="compositionally biased region" description="Acidic residues" evidence="5">
    <location>
        <begin position="13"/>
        <end position="23"/>
    </location>
</feature>
<keyword evidence="3" id="KW-0010">Activator</keyword>
<name>A0A7R8D4X5_LEPSM</name>
<evidence type="ECO:0000256" key="1">
    <source>
        <dbReference type="ARBA" id="ARBA00004123"/>
    </source>
</evidence>
<keyword evidence="4" id="KW-0539">Nucleus</keyword>
<evidence type="ECO:0000256" key="4">
    <source>
        <dbReference type="ARBA" id="ARBA00023242"/>
    </source>
</evidence>
<feature type="region of interest" description="Disordered" evidence="5">
    <location>
        <begin position="225"/>
        <end position="274"/>
    </location>
</feature>
<dbReference type="GO" id="GO:0000981">
    <property type="term" value="F:DNA-binding transcription factor activity, RNA polymerase II-specific"/>
    <property type="evidence" value="ECO:0007669"/>
    <property type="project" value="TreeGrafter"/>
</dbReference>
<dbReference type="GO" id="GO:0004518">
    <property type="term" value="F:nuclease activity"/>
    <property type="evidence" value="ECO:0007669"/>
    <property type="project" value="InterPro"/>
</dbReference>
<accession>A0A7R8D4X5</accession>
<reference evidence="6" key="1">
    <citation type="submission" date="2021-02" db="EMBL/GenBank/DDBJ databases">
        <authorList>
            <person name="Bekaert M."/>
        </authorList>
    </citation>
    <scope>NUCLEOTIDE SEQUENCE</scope>
    <source>
        <strain evidence="6">IoA-00</strain>
    </source>
</reference>
<dbReference type="Pfam" id="PF02732">
    <property type="entry name" value="ERCC4"/>
    <property type="match status" value="1"/>
</dbReference>
<comment type="subcellular location">
    <subcellularLocation>
        <location evidence="1">Nucleus</location>
    </subcellularLocation>
</comment>
<evidence type="ECO:0000256" key="5">
    <source>
        <dbReference type="SAM" id="MobiDB-lite"/>
    </source>
</evidence>
<dbReference type="GO" id="GO:0046983">
    <property type="term" value="F:protein dimerization activity"/>
    <property type="evidence" value="ECO:0007669"/>
    <property type="project" value="InterPro"/>
</dbReference>
<evidence type="ECO:0000313" key="7">
    <source>
        <dbReference type="Proteomes" id="UP000675881"/>
    </source>
</evidence>
<dbReference type="GO" id="GO:0007517">
    <property type="term" value="P:muscle organ development"/>
    <property type="evidence" value="ECO:0007669"/>
    <property type="project" value="InterPro"/>
</dbReference>
<dbReference type="InterPro" id="IPR011335">
    <property type="entry name" value="Restrct_endonuc-II-like"/>
</dbReference>
<feature type="compositionally biased region" description="Polar residues" evidence="5">
    <location>
        <begin position="238"/>
        <end position="251"/>
    </location>
</feature>
<dbReference type="GO" id="GO:0006281">
    <property type="term" value="P:DNA repair"/>
    <property type="evidence" value="ECO:0007669"/>
    <property type="project" value="UniProtKB-ARBA"/>
</dbReference>
<dbReference type="InterPro" id="IPR039704">
    <property type="entry name" value="Myogenic_factor"/>
</dbReference>
<dbReference type="SMR" id="A0A7R8D4X5"/>
<feature type="region of interest" description="Disordered" evidence="5">
    <location>
        <begin position="508"/>
        <end position="530"/>
    </location>
</feature>
<dbReference type="InterPro" id="IPR047416">
    <property type="entry name" value="XPF_nuclease_Mus81"/>
</dbReference>
<keyword evidence="7" id="KW-1185">Reference proteome</keyword>
<dbReference type="SMART" id="SM00353">
    <property type="entry name" value="HLH"/>
    <property type="match status" value="1"/>
</dbReference>
<feature type="region of interest" description="Disordered" evidence="5">
    <location>
        <begin position="8"/>
        <end position="30"/>
    </location>
</feature>
<dbReference type="InterPro" id="IPR011598">
    <property type="entry name" value="bHLH_dom"/>
</dbReference>
<dbReference type="PROSITE" id="PS50888">
    <property type="entry name" value="BHLH"/>
    <property type="match status" value="1"/>
</dbReference>
<dbReference type="Gene3D" id="4.10.280.10">
    <property type="entry name" value="Helix-loop-helix DNA-binding domain"/>
    <property type="match status" value="1"/>
</dbReference>
<evidence type="ECO:0000313" key="6">
    <source>
        <dbReference type="EMBL" id="CAF2975651.1"/>
    </source>
</evidence>
<dbReference type="PANTHER" id="PTHR11534:SF3">
    <property type="entry name" value="MYOGENIC FACTOR 5"/>
    <property type="match status" value="1"/>
</dbReference>
<dbReference type="EMBL" id="HG994585">
    <property type="protein sequence ID" value="CAF2975651.1"/>
    <property type="molecule type" value="Genomic_DNA"/>
</dbReference>
<proteinExistence type="predicted"/>
<dbReference type="SUPFAM" id="SSF52980">
    <property type="entry name" value="Restriction endonuclease-like"/>
    <property type="match status" value="1"/>
</dbReference>
<dbReference type="OrthoDB" id="10049614at2759"/>